<keyword evidence="3" id="KW-1185">Reference proteome</keyword>
<reference evidence="2 3" key="1">
    <citation type="submission" date="2020-06" db="EMBL/GenBank/DDBJ databases">
        <authorList>
            <person name="Li R."/>
            <person name="Bekaert M."/>
        </authorList>
    </citation>
    <scope>NUCLEOTIDE SEQUENCE [LARGE SCALE GENOMIC DNA]</scope>
    <source>
        <strain evidence="3">wild</strain>
    </source>
</reference>
<dbReference type="OrthoDB" id="10558450at2759"/>
<gene>
    <name evidence="2" type="ORF">MCOR_28982</name>
</gene>
<evidence type="ECO:0000313" key="2">
    <source>
        <dbReference type="EMBL" id="CAC5394212.1"/>
    </source>
</evidence>
<dbReference type="EMBL" id="CACVKT020005265">
    <property type="protein sequence ID" value="CAC5394212.1"/>
    <property type="molecule type" value="Genomic_DNA"/>
</dbReference>
<organism evidence="2 3">
    <name type="scientific">Mytilus coruscus</name>
    <name type="common">Sea mussel</name>
    <dbReference type="NCBI Taxonomy" id="42192"/>
    <lineage>
        <taxon>Eukaryota</taxon>
        <taxon>Metazoa</taxon>
        <taxon>Spiralia</taxon>
        <taxon>Lophotrochozoa</taxon>
        <taxon>Mollusca</taxon>
        <taxon>Bivalvia</taxon>
        <taxon>Autobranchia</taxon>
        <taxon>Pteriomorphia</taxon>
        <taxon>Mytilida</taxon>
        <taxon>Mytiloidea</taxon>
        <taxon>Mytilidae</taxon>
        <taxon>Mytilinae</taxon>
        <taxon>Mytilus</taxon>
    </lineage>
</organism>
<name>A0A6J8CFZ1_MYTCO</name>
<feature type="signal peptide" evidence="1">
    <location>
        <begin position="1"/>
        <end position="22"/>
    </location>
</feature>
<dbReference type="Proteomes" id="UP000507470">
    <property type="component" value="Unassembled WGS sequence"/>
</dbReference>
<proteinExistence type="predicted"/>
<accession>A0A6J8CFZ1</accession>
<evidence type="ECO:0000256" key="1">
    <source>
        <dbReference type="SAM" id="SignalP"/>
    </source>
</evidence>
<feature type="chain" id="PRO_5027018574" evidence="1">
    <location>
        <begin position="23"/>
        <end position="172"/>
    </location>
</feature>
<dbReference type="AlphaFoldDB" id="A0A6J8CFZ1"/>
<evidence type="ECO:0000313" key="3">
    <source>
        <dbReference type="Proteomes" id="UP000507470"/>
    </source>
</evidence>
<keyword evidence="1" id="KW-0732">Signal</keyword>
<sequence>MKFAIATVAILVCLCGMKGIYADDYYGGSYAGEIGVQGYGSGYGKGGYGSSYGGYGGSVGGYGGSLGGYGGSLGGYGGSFSGYGGSMGGYGGYSGYGKGHDGYSSYDKKTVHGYGKKGGYIDETIHLLPQPVPMSVAGPYAGGISSYGGDDDGMLGGIFGGGESTMICKFIL</sequence>
<protein>
    <submittedName>
        <fullName evidence="2">Uncharacterized protein</fullName>
    </submittedName>
</protein>